<keyword evidence="2" id="KW-0698">rRNA processing</keyword>
<dbReference type="PANTHER" id="PTHR47816:SF4">
    <property type="entry name" value="RIBOSOMAL RNA SMALL SUBUNIT METHYLTRANSFERASE C"/>
    <property type="match status" value="1"/>
</dbReference>
<dbReference type="InterPro" id="IPR046977">
    <property type="entry name" value="RsmC/RlmG"/>
</dbReference>
<dbReference type="Proteomes" id="UP000182054">
    <property type="component" value="Unassembled WGS sequence"/>
</dbReference>
<dbReference type="Pfam" id="PF25004">
    <property type="entry name" value="DUF7782"/>
    <property type="match status" value="1"/>
</dbReference>
<dbReference type="EMBL" id="FOJN01000005">
    <property type="protein sequence ID" value="SFA49460.1"/>
    <property type="molecule type" value="Genomic_DNA"/>
</dbReference>
<evidence type="ECO:0000259" key="6">
    <source>
        <dbReference type="Pfam" id="PF23186"/>
    </source>
</evidence>
<dbReference type="InterPro" id="IPR002052">
    <property type="entry name" value="DNA_methylase_N6_adenine_CS"/>
</dbReference>
<dbReference type="SUPFAM" id="SSF53335">
    <property type="entry name" value="S-adenosyl-L-methionine-dependent methyltransferases"/>
    <property type="match status" value="1"/>
</dbReference>
<accession>A0A1I0TCK3</accession>
<evidence type="ECO:0000256" key="1">
    <source>
        <dbReference type="ARBA" id="ARBA00022490"/>
    </source>
</evidence>
<dbReference type="Gene3D" id="3.40.50.150">
    <property type="entry name" value="Vaccinia Virus protein VP39"/>
    <property type="match status" value="1"/>
</dbReference>
<proteinExistence type="predicted"/>
<evidence type="ECO:0000259" key="5">
    <source>
        <dbReference type="Pfam" id="PF05175"/>
    </source>
</evidence>
<dbReference type="InterPro" id="IPR007848">
    <property type="entry name" value="Small_mtfrase_dom"/>
</dbReference>
<evidence type="ECO:0000259" key="7">
    <source>
        <dbReference type="Pfam" id="PF25004"/>
    </source>
</evidence>
<dbReference type="PANTHER" id="PTHR47816">
    <property type="entry name" value="RIBOSOMAL RNA SMALL SUBUNIT METHYLTRANSFERASE C"/>
    <property type="match status" value="1"/>
</dbReference>
<reference evidence="8 9" key="1">
    <citation type="submission" date="2016-10" db="EMBL/GenBank/DDBJ databases">
        <authorList>
            <person name="de Groot N.N."/>
        </authorList>
    </citation>
    <scope>NUCLEOTIDE SEQUENCE [LARGE SCALE GENOMIC DNA]</scope>
    <source>
        <strain evidence="8 9">DSM 44908</strain>
    </source>
</reference>
<keyword evidence="1" id="KW-0963">Cytoplasm</keyword>
<feature type="domain" description="DUF7782" evidence="7">
    <location>
        <begin position="398"/>
        <end position="509"/>
    </location>
</feature>
<dbReference type="InterPro" id="IPR056684">
    <property type="entry name" value="DUF7782"/>
</dbReference>
<dbReference type="GO" id="GO:0032259">
    <property type="term" value="P:methylation"/>
    <property type="evidence" value="ECO:0007669"/>
    <property type="project" value="UniProtKB-KW"/>
</dbReference>
<dbReference type="PROSITE" id="PS00092">
    <property type="entry name" value="N6_MTASE"/>
    <property type="match status" value="1"/>
</dbReference>
<dbReference type="GO" id="GO:0003676">
    <property type="term" value="F:nucleic acid binding"/>
    <property type="evidence" value="ECO:0007669"/>
    <property type="project" value="InterPro"/>
</dbReference>
<evidence type="ECO:0000313" key="9">
    <source>
        <dbReference type="Proteomes" id="UP000182054"/>
    </source>
</evidence>
<organism evidence="8 9">
    <name type="scientific">Rhodococcoides kroppenstedtii</name>
    <dbReference type="NCBI Taxonomy" id="293050"/>
    <lineage>
        <taxon>Bacteria</taxon>
        <taxon>Bacillati</taxon>
        <taxon>Actinomycetota</taxon>
        <taxon>Actinomycetes</taxon>
        <taxon>Mycobacteriales</taxon>
        <taxon>Nocardiaceae</taxon>
        <taxon>Rhodococcoides</taxon>
    </lineage>
</organism>
<evidence type="ECO:0000313" key="8">
    <source>
        <dbReference type="EMBL" id="SFA49460.1"/>
    </source>
</evidence>
<feature type="domain" description="DUF7059" evidence="6">
    <location>
        <begin position="34"/>
        <end position="114"/>
    </location>
</feature>
<evidence type="ECO:0000256" key="2">
    <source>
        <dbReference type="ARBA" id="ARBA00022552"/>
    </source>
</evidence>
<keyword evidence="4 8" id="KW-0808">Transferase</keyword>
<dbReference type="GO" id="GO:0006364">
    <property type="term" value="P:rRNA processing"/>
    <property type="evidence" value="ECO:0007669"/>
    <property type="project" value="UniProtKB-KW"/>
</dbReference>
<sequence>MTGPDPTRPADSPPIDESALLRLAPPLREAFERVGFTADGILAALGTEVHDALGRGEPTPVRRRCRTLGDLGALVRLFLLADDVDVEAARTALAPVDPDDAERAGLLARPSGSVVRTLLDVRPLDLGDGNRWVVSDIDGSTREVAIGADHVLGVGHASLSLVRATPTRTDGPVTLLDLGTGCGVQAVHACAYAARVTATDLSARAVVLARVTAALNDLEVEVMAGPWFDPVAGRRFDRIVANPPFVVGTGDVTHSYRDSGLDLDGASRVVVSTAPDHLELGGTATLLAAWIHVDGEDWRSRVASWLPDHGVDAWIVQRDVADPALHVGTWLRDGGLDPRTPAADALAERWLARLEDADVTGVGFGFVYLRRTDRPTAVLAEDLRHGLEDPLGDEALDVFDRLDWLRTHDVAEERYAVHPATAYEDVALPDPEGGWSTVVRRVHRGDGPAWQHEIDADGAAVLAGLRADGLPLADVVELLAAARGVDSEELMPGAVALVSALVVHGLVRPAGSPRPH</sequence>
<feature type="domain" description="Methyltransferase small" evidence="5">
    <location>
        <begin position="158"/>
        <end position="250"/>
    </location>
</feature>
<dbReference type="CDD" id="cd02440">
    <property type="entry name" value="AdoMet_MTases"/>
    <property type="match status" value="1"/>
</dbReference>
<evidence type="ECO:0000256" key="3">
    <source>
        <dbReference type="ARBA" id="ARBA00022603"/>
    </source>
</evidence>
<protein>
    <submittedName>
        <fullName evidence="8">Methyltransferase small domain-containing protein</fullName>
    </submittedName>
</protein>
<keyword evidence="3 8" id="KW-0489">Methyltransferase</keyword>
<dbReference type="GO" id="GO:0008170">
    <property type="term" value="F:N-methyltransferase activity"/>
    <property type="evidence" value="ECO:0007669"/>
    <property type="project" value="UniProtKB-ARBA"/>
</dbReference>
<dbReference type="InterPro" id="IPR029063">
    <property type="entry name" value="SAM-dependent_MTases_sf"/>
</dbReference>
<gene>
    <name evidence="8" type="ORF">SAMN05444374_105208</name>
</gene>
<dbReference type="InterPro" id="IPR055487">
    <property type="entry name" value="DUF7059"/>
</dbReference>
<dbReference type="Pfam" id="PF23186">
    <property type="entry name" value="DUF7059"/>
    <property type="match status" value="1"/>
</dbReference>
<dbReference type="Pfam" id="PF05175">
    <property type="entry name" value="MTS"/>
    <property type="match status" value="1"/>
</dbReference>
<evidence type="ECO:0000256" key="4">
    <source>
        <dbReference type="ARBA" id="ARBA00022679"/>
    </source>
</evidence>
<dbReference type="GO" id="GO:0008757">
    <property type="term" value="F:S-adenosylmethionine-dependent methyltransferase activity"/>
    <property type="evidence" value="ECO:0007669"/>
    <property type="project" value="InterPro"/>
</dbReference>
<dbReference type="AlphaFoldDB" id="A0A1I0TCK3"/>
<name>A0A1I0TCK3_9NOCA</name>